<dbReference type="OrthoDB" id="2282164at2759"/>
<evidence type="ECO:0000313" key="2">
    <source>
        <dbReference type="Proteomes" id="UP000789396"/>
    </source>
</evidence>
<comment type="caution">
    <text evidence="1">The sequence shown here is derived from an EMBL/GenBank/DDBJ whole genome shotgun (WGS) entry which is preliminary data.</text>
</comment>
<proteinExistence type="predicted"/>
<evidence type="ECO:0000313" key="1">
    <source>
        <dbReference type="EMBL" id="CAG8782066.1"/>
    </source>
</evidence>
<reference evidence="1" key="1">
    <citation type="submission" date="2021-06" db="EMBL/GenBank/DDBJ databases">
        <authorList>
            <person name="Kallberg Y."/>
            <person name="Tangrot J."/>
            <person name="Rosling A."/>
        </authorList>
    </citation>
    <scope>NUCLEOTIDE SEQUENCE</scope>
    <source>
        <strain evidence="1">IN212</strain>
    </source>
</reference>
<name>A0A9N9P3U5_9GLOM</name>
<dbReference type="EMBL" id="CAJVPZ010053574">
    <property type="protein sequence ID" value="CAG8782066.1"/>
    <property type="molecule type" value="Genomic_DNA"/>
</dbReference>
<sequence length="108" mass="11952">LTPTPTGNNDPALTSHSDYPCYNTYMRRANLPNPITDIRVPDEKVYEECLDIPKKYAILQAVGSDHANYSAAKSRYQAYETWLKTGKLVGTNNNVNSTKSKNVGGGEK</sequence>
<dbReference type="AlphaFoldDB" id="A0A9N9P3U5"/>
<gene>
    <name evidence="1" type="ORF">RFULGI_LOCUS15916</name>
</gene>
<accession>A0A9N9P3U5</accession>
<dbReference type="Proteomes" id="UP000789396">
    <property type="component" value="Unassembled WGS sequence"/>
</dbReference>
<feature type="non-terminal residue" evidence="1">
    <location>
        <position position="1"/>
    </location>
</feature>
<feature type="non-terminal residue" evidence="1">
    <location>
        <position position="108"/>
    </location>
</feature>
<protein>
    <submittedName>
        <fullName evidence="1">10073_t:CDS:1</fullName>
    </submittedName>
</protein>
<organism evidence="1 2">
    <name type="scientific">Racocetra fulgida</name>
    <dbReference type="NCBI Taxonomy" id="60492"/>
    <lineage>
        <taxon>Eukaryota</taxon>
        <taxon>Fungi</taxon>
        <taxon>Fungi incertae sedis</taxon>
        <taxon>Mucoromycota</taxon>
        <taxon>Glomeromycotina</taxon>
        <taxon>Glomeromycetes</taxon>
        <taxon>Diversisporales</taxon>
        <taxon>Gigasporaceae</taxon>
        <taxon>Racocetra</taxon>
    </lineage>
</organism>
<keyword evidence="2" id="KW-1185">Reference proteome</keyword>